<dbReference type="EC" id="3.1.1.29" evidence="1 7"/>
<comment type="subunit">
    <text evidence="7">Monomer.</text>
</comment>
<feature type="site" description="Discriminates between blocked and unblocked aminoacyl-tRNA" evidence="7">
    <location>
        <position position="9"/>
    </location>
</feature>
<dbReference type="InterPro" id="IPR018171">
    <property type="entry name" value="Pept_tRNA_hydro_CS"/>
</dbReference>
<evidence type="ECO:0000256" key="8">
    <source>
        <dbReference type="RuleBase" id="RU000673"/>
    </source>
</evidence>
<dbReference type="EMBL" id="BFBR01000002">
    <property type="protein sequence ID" value="GBF57366.1"/>
    <property type="molecule type" value="Genomic_DNA"/>
</dbReference>
<name>A0A2P2E8G9_9PROT</name>
<feature type="binding site" evidence="7">
    <location>
        <position position="116"/>
    </location>
    <ligand>
        <name>tRNA</name>
        <dbReference type="ChEBI" id="CHEBI:17843"/>
    </ligand>
</feature>
<dbReference type="GO" id="GO:0006515">
    <property type="term" value="P:protein quality control for misfolded or incompletely synthesized proteins"/>
    <property type="evidence" value="ECO:0007669"/>
    <property type="project" value="UniProtKB-UniRule"/>
</dbReference>
<dbReference type="AlphaFoldDB" id="A0A2P2E8G9"/>
<evidence type="ECO:0000256" key="2">
    <source>
        <dbReference type="ARBA" id="ARBA00022555"/>
    </source>
</evidence>
<dbReference type="SUPFAM" id="SSF53178">
    <property type="entry name" value="Peptidyl-tRNA hydrolase-like"/>
    <property type="match status" value="1"/>
</dbReference>
<feature type="active site" description="Proton acceptor" evidence="7">
    <location>
        <position position="19"/>
    </location>
</feature>
<evidence type="ECO:0000313" key="10">
    <source>
        <dbReference type="EMBL" id="GBF57366.1"/>
    </source>
</evidence>
<accession>A0A2P2E8G9</accession>
<dbReference type="InterPro" id="IPR036416">
    <property type="entry name" value="Pept_tRNA_hydro_sf"/>
</dbReference>
<dbReference type="NCBIfam" id="TIGR00447">
    <property type="entry name" value="pth"/>
    <property type="match status" value="1"/>
</dbReference>
<evidence type="ECO:0000256" key="6">
    <source>
        <dbReference type="ARBA" id="ARBA00050038"/>
    </source>
</evidence>
<keyword evidence="11" id="KW-1185">Reference proteome</keyword>
<dbReference type="RefSeq" id="WP_108984212.1">
    <property type="nucleotide sequence ID" value="NZ_BFBR01000002.1"/>
</dbReference>
<dbReference type="GO" id="GO:0005737">
    <property type="term" value="C:cytoplasm"/>
    <property type="evidence" value="ECO:0007669"/>
    <property type="project" value="UniProtKB-SubCell"/>
</dbReference>
<comment type="function">
    <text evidence="7">Hydrolyzes ribosome-free peptidyl-tRNAs (with 1 or more amino acids incorporated), which drop off the ribosome during protein synthesis, or as a result of ribosome stalling.</text>
</comment>
<comment type="caution">
    <text evidence="10">The sequence shown here is derived from an EMBL/GenBank/DDBJ whole genome shotgun (WGS) entry which is preliminary data.</text>
</comment>
<gene>
    <name evidence="7 10" type="primary">pth</name>
    <name evidence="10" type="ORF">PbB2_01032</name>
</gene>
<dbReference type="HAMAP" id="MF_00083">
    <property type="entry name" value="Pept_tRNA_hydro_bact"/>
    <property type="match status" value="1"/>
</dbReference>
<keyword evidence="3 7" id="KW-0378">Hydrolase</keyword>
<proteinExistence type="inferred from homology"/>
<dbReference type="Pfam" id="PF01195">
    <property type="entry name" value="Pept_tRNA_hydro"/>
    <property type="match status" value="1"/>
</dbReference>
<dbReference type="GO" id="GO:0000049">
    <property type="term" value="F:tRNA binding"/>
    <property type="evidence" value="ECO:0007669"/>
    <property type="project" value="UniProtKB-UniRule"/>
</dbReference>
<comment type="similarity">
    <text evidence="5 7 9">Belongs to the PTH family.</text>
</comment>
<dbReference type="GO" id="GO:0072344">
    <property type="term" value="P:rescue of stalled ribosome"/>
    <property type="evidence" value="ECO:0007669"/>
    <property type="project" value="UniProtKB-UniRule"/>
</dbReference>
<evidence type="ECO:0000256" key="3">
    <source>
        <dbReference type="ARBA" id="ARBA00022801"/>
    </source>
</evidence>
<keyword evidence="2 7" id="KW-0820">tRNA-binding</keyword>
<dbReference type="PANTHER" id="PTHR17224">
    <property type="entry name" value="PEPTIDYL-TRNA HYDROLASE"/>
    <property type="match status" value="1"/>
</dbReference>
<evidence type="ECO:0000256" key="7">
    <source>
        <dbReference type="HAMAP-Rule" id="MF_00083"/>
    </source>
</evidence>
<dbReference type="Gene3D" id="3.40.50.1470">
    <property type="entry name" value="Peptidyl-tRNA hydrolase"/>
    <property type="match status" value="1"/>
</dbReference>
<dbReference type="Proteomes" id="UP000245086">
    <property type="component" value="Unassembled WGS sequence"/>
</dbReference>
<evidence type="ECO:0000256" key="5">
    <source>
        <dbReference type="ARBA" id="ARBA00038063"/>
    </source>
</evidence>
<feature type="binding site" evidence="7">
    <location>
        <position position="70"/>
    </location>
    <ligand>
        <name>tRNA</name>
        <dbReference type="ChEBI" id="CHEBI:17843"/>
    </ligand>
</feature>
<keyword evidence="4 7" id="KW-0694">RNA-binding</keyword>
<dbReference type="PROSITE" id="PS01195">
    <property type="entry name" value="PEPT_TRNA_HYDROL_1"/>
    <property type="match status" value="1"/>
</dbReference>
<comment type="catalytic activity">
    <reaction evidence="7 8">
        <text>an N-acyl-L-alpha-aminoacyl-tRNA + H2O = an N-acyl-L-amino acid + a tRNA + H(+)</text>
        <dbReference type="Rhea" id="RHEA:54448"/>
        <dbReference type="Rhea" id="RHEA-COMP:10123"/>
        <dbReference type="Rhea" id="RHEA-COMP:13883"/>
        <dbReference type="ChEBI" id="CHEBI:15377"/>
        <dbReference type="ChEBI" id="CHEBI:15378"/>
        <dbReference type="ChEBI" id="CHEBI:59874"/>
        <dbReference type="ChEBI" id="CHEBI:78442"/>
        <dbReference type="ChEBI" id="CHEBI:138191"/>
        <dbReference type="EC" id="3.1.1.29"/>
    </reaction>
</comment>
<dbReference type="FunFam" id="3.40.50.1470:FF:000001">
    <property type="entry name" value="Peptidyl-tRNA hydrolase"/>
    <property type="match status" value="1"/>
</dbReference>
<feature type="binding site" evidence="7">
    <location>
        <position position="14"/>
    </location>
    <ligand>
        <name>tRNA</name>
        <dbReference type="ChEBI" id="CHEBI:17843"/>
    </ligand>
</feature>
<organism evidence="10 11">
    <name type="scientific">Candidatus Phycosocius bacilliformis</name>
    <dbReference type="NCBI Taxonomy" id="1445552"/>
    <lineage>
        <taxon>Bacteria</taxon>
        <taxon>Pseudomonadati</taxon>
        <taxon>Pseudomonadota</taxon>
        <taxon>Alphaproteobacteria</taxon>
        <taxon>Caulobacterales</taxon>
        <taxon>Caulobacterales incertae sedis</taxon>
        <taxon>Candidatus Phycosocius</taxon>
    </lineage>
</organism>
<feature type="binding site" evidence="7">
    <location>
        <position position="68"/>
    </location>
    <ligand>
        <name>tRNA</name>
        <dbReference type="ChEBI" id="CHEBI:17843"/>
    </ligand>
</feature>
<comment type="function">
    <text evidence="7">Catalyzes the release of premature peptidyl moieties from peptidyl-tRNA molecules trapped in stalled 50S ribosomal subunits, and thus maintains levels of free tRNAs and 50S ribosomes.</text>
</comment>
<reference evidence="10 11" key="1">
    <citation type="journal article" date="2018" name="Genome Announc.">
        <title>Draft Genome Sequence of "Candidatus Phycosocius bacilliformis," an Alphaproteobacterial Ectosymbiont of the Hydrocarbon-Producing Green Alga Botryococcus braunii.</title>
        <authorList>
            <person name="Tanabe Y."/>
            <person name="Yamaguchi H."/>
            <person name="Watanabe M.M."/>
        </authorList>
    </citation>
    <scope>NUCLEOTIDE SEQUENCE [LARGE SCALE GENOMIC DNA]</scope>
    <source>
        <strain evidence="10 11">BOTRYCO-2</strain>
    </source>
</reference>
<feature type="site" description="Stabilizes the basic form of H active site to accept a proton" evidence="7">
    <location>
        <position position="95"/>
    </location>
</feature>
<dbReference type="PANTHER" id="PTHR17224:SF1">
    <property type="entry name" value="PEPTIDYL-TRNA HYDROLASE"/>
    <property type="match status" value="1"/>
</dbReference>
<dbReference type="CDD" id="cd00462">
    <property type="entry name" value="PTH"/>
    <property type="match status" value="1"/>
</dbReference>
<dbReference type="OrthoDB" id="9800507at2"/>
<evidence type="ECO:0000256" key="4">
    <source>
        <dbReference type="ARBA" id="ARBA00022884"/>
    </source>
</evidence>
<evidence type="ECO:0000313" key="11">
    <source>
        <dbReference type="Proteomes" id="UP000245086"/>
    </source>
</evidence>
<protein>
    <recommendedName>
        <fullName evidence="6 7">Peptidyl-tRNA hydrolase</fullName>
        <shortName evidence="7">Pth</shortName>
        <ecNumber evidence="1 7">3.1.1.29</ecNumber>
    </recommendedName>
</protein>
<dbReference type="InterPro" id="IPR001328">
    <property type="entry name" value="Pept_tRNA_hydro"/>
</dbReference>
<dbReference type="PROSITE" id="PS01196">
    <property type="entry name" value="PEPT_TRNA_HYDROL_2"/>
    <property type="match status" value="1"/>
</dbReference>
<evidence type="ECO:0000256" key="1">
    <source>
        <dbReference type="ARBA" id="ARBA00013260"/>
    </source>
</evidence>
<sequence>MFLLVGLGNPGSKYARNRHNIGFMAVDEIARQYNFGAERSRLQGLAREGVIDTEAGPQKIILVKPQTFMNESGRCVGGFMTFHKIPLTKVIVYYDEVELTPGRCRVKVGGGTAGHNGLRSIVSQSGAGFKRVRLGVGHPGREKMLSHVLDDFSSSEMTWVENLCDAVARTTPLLLEDKHDAFQTKVSTLAPPPPVPAWLRGGSNDAG</sequence>
<comment type="subcellular location">
    <subcellularLocation>
        <location evidence="7">Cytoplasm</location>
    </subcellularLocation>
</comment>
<keyword evidence="7" id="KW-0963">Cytoplasm</keyword>
<evidence type="ECO:0000256" key="9">
    <source>
        <dbReference type="RuleBase" id="RU004320"/>
    </source>
</evidence>
<dbReference type="GO" id="GO:0004045">
    <property type="term" value="F:peptidyl-tRNA hydrolase activity"/>
    <property type="evidence" value="ECO:0007669"/>
    <property type="project" value="UniProtKB-UniRule"/>
</dbReference>